<name>A0ABT2M3E6_9FIRM</name>
<protein>
    <submittedName>
        <fullName evidence="2">Helix-turn-helix transcriptional regulator</fullName>
    </submittedName>
</protein>
<dbReference type="RefSeq" id="WP_118564906.1">
    <property type="nucleotide sequence ID" value="NZ_JAODBU010000006.1"/>
</dbReference>
<dbReference type="EMBL" id="JAODBU010000006">
    <property type="protein sequence ID" value="MCT7398768.1"/>
    <property type="molecule type" value="Genomic_DNA"/>
</dbReference>
<gene>
    <name evidence="2" type="ORF">N5B56_06655</name>
</gene>
<keyword evidence="3" id="KW-1185">Reference proteome</keyword>
<dbReference type="PROSITE" id="PS50943">
    <property type="entry name" value="HTH_CROC1"/>
    <property type="match status" value="1"/>
</dbReference>
<evidence type="ECO:0000313" key="3">
    <source>
        <dbReference type="Proteomes" id="UP001431199"/>
    </source>
</evidence>
<dbReference type="SUPFAM" id="SSF47413">
    <property type="entry name" value="lambda repressor-like DNA-binding domains"/>
    <property type="match status" value="1"/>
</dbReference>
<accession>A0ABT2M3E6</accession>
<dbReference type="InterPro" id="IPR001387">
    <property type="entry name" value="Cro/C1-type_HTH"/>
</dbReference>
<proteinExistence type="predicted"/>
<sequence length="110" mass="12310">MNNPGQYLKNIRKELGLGVKAVYTKTGVGDSTIRRIEEGVTKCPPAPQLKALANFYGINLIELYKAYGYLDEADINCKNNCFKNIEFLSDDATSHIQGLINLLTEKRTLK</sequence>
<dbReference type="SMART" id="SM00530">
    <property type="entry name" value="HTH_XRE"/>
    <property type="match status" value="1"/>
</dbReference>
<evidence type="ECO:0000259" key="1">
    <source>
        <dbReference type="PROSITE" id="PS50943"/>
    </source>
</evidence>
<dbReference type="Pfam" id="PF12844">
    <property type="entry name" value="HTH_19"/>
    <property type="match status" value="1"/>
</dbReference>
<comment type="caution">
    <text evidence="2">The sequence shown here is derived from an EMBL/GenBank/DDBJ whole genome shotgun (WGS) entry which is preliminary data.</text>
</comment>
<dbReference type="CDD" id="cd00093">
    <property type="entry name" value="HTH_XRE"/>
    <property type="match status" value="1"/>
</dbReference>
<feature type="domain" description="HTH cro/C1-type" evidence="1">
    <location>
        <begin position="8"/>
        <end position="63"/>
    </location>
</feature>
<dbReference type="InterPro" id="IPR010982">
    <property type="entry name" value="Lambda_DNA-bd_dom_sf"/>
</dbReference>
<dbReference type="Gene3D" id="1.10.260.40">
    <property type="entry name" value="lambda repressor-like DNA-binding domains"/>
    <property type="match status" value="1"/>
</dbReference>
<evidence type="ECO:0000313" key="2">
    <source>
        <dbReference type="EMBL" id="MCT7398768.1"/>
    </source>
</evidence>
<reference evidence="2" key="1">
    <citation type="submission" date="2022-09" db="EMBL/GenBank/DDBJ databases">
        <title>Eubacterium sp. LFL-14 isolated from human feces.</title>
        <authorList>
            <person name="Liu F."/>
        </authorList>
    </citation>
    <scope>NUCLEOTIDE SEQUENCE</scope>
    <source>
        <strain evidence="2">LFL-14</strain>
    </source>
</reference>
<dbReference type="Proteomes" id="UP001431199">
    <property type="component" value="Unassembled WGS sequence"/>
</dbReference>
<organism evidence="2 3">
    <name type="scientific">Eubacterium album</name>
    <dbReference type="NCBI Taxonomy" id="2978477"/>
    <lineage>
        <taxon>Bacteria</taxon>
        <taxon>Bacillati</taxon>
        <taxon>Bacillota</taxon>
        <taxon>Clostridia</taxon>
        <taxon>Eubacteriales</taxon>
        <taxon>Eubacteriaceae</taxon>
        <taxon>Eubacterium</taxon>
    </lineage>
</organism>